<reference evidence="1 2" key="1">
    <citation type="submission" date="2021-03" db="EMBL/GenBank/DDBJ databases">
        <title>Genomic Encyclopedia of Type Strains, Phase IV (KMG-IV): sequencing the most valuable type-strain genomes for metagenomic binning, comparative biology and taxonomic classification.</title>
        <authorList>
            <person name="Goeker M."/>
        </authorList>
    </citation>
    <scope>NUCLEOTIDE SEQUENCE [LARGE SCALE GENOMIC DNA]</scope>
    <source>
        <strain evidence="1 2">DSM 24738</strain>
    </source>
</reference>
<proteinExistence type="predicted"/>
<dbReference type="EMBL" id="JAGGKT010000004">
    <property type="protein sequence ID" value="MBP1931891.1"/>
    <property type="molecule type" value="Genomic_DNA"/>
</dbReference>
<organism evidence="1 2">
    <name type="scientific">Ammoniphilus resinae</name>
    <dbReference type="NCBI Taxonomy" id="861532"/>
    <lineage>
        <taxon>Bacteria</taxon>
        <taxon>Bacillati</taxon>
        <taxon>Bacillota</taxon>
        <taxon>Bacilli</taxon>
        <taxon>Bacillales</taxon>
        <taxon>Paenibacillaceae</taxon>
        <taxon>Aneurinibacillus group</taxon>
        <taxon>Ammoniphilus</taxon>
    </lineage>
</organism>
<sequence length="176" mass="20384">MVKNEATAKRGNSQYEVGHEEMEHLLSAFEEFQTWGFLGDPFDSDPFSMLYLVPQKRLVKPKKRNQLEVDYKVDIFVLSGETGSHFCCRYNYSFDEFQKTNFQGSFKIKICKENKPLLDWIVRNKSVLLINPLTTGMIVLDDLHSFSNFISKHAGFVLPIHDVSALAFNNDYLNFL</sequence>
<gene>
    <name evidence="1" type="ORF">J2Z37_001892</name>
</gene>
<evidence type="ECO:0000313" key="2">
    <source>
        <dbReference type="Proteomes" id="UP001519343"/>
    </source>
</evidence>
<comment type="caution">
    <text evidence="1">The sequence shown here is derived from an EMBL/GenBank/DDBJ whole genome shotgun (WGS) entry which is preliminary data.</text>
</comment>
<dbReference type="Proteomes" id="UP001519343">
    <property type="component" value="Unassembled WGS sequence"/>
</dbReference>
<dbReference type="RefSeq" id="WP_209809966.1">
    <property type="nucleotide sequence ID" value="NZ_JAGGKT010000004.1"/>
</dbReference>
<protein>
    <submittedName>
        <fullName evidence="1">Uncharacterized protein</fullName>
    </submittedName>
</protein>
<accession>A0ABS4GNU0</accession>
<evidence type="ECO:0000313" key="1">
    <source>
        <dbReference type="EMBL" id="MBP1931891.1"/>
    </source>
</evidence>
<name>A0ABS4GNU0_9BACL</name>
<keyword evidence="2" id="KW-1185">Reference proteome</keyword>